<evidence type="ECO:0000256" key="1">
    <source>
        <dbReference type="SAM" id="MobiDB-lite"/>
    </source>
</evidence>
<dbReference type="Proteomes" id="UP000265515">
    <property type="component" value="Unassembled WGS sequence"/>
</dbReference>
<keyword evidence="3" id="KW-1185">Reference proteome</keyword>
<accession>A0A388L516</accession>
<feature type="compositionally biased region" description="Basic residues" evidence="1">
    <location>
        <begin position="51"/>
        <end position="62"/>
    </location>
</feature>
<name>A0A388L516_CHABU</name>
<comment type="caution">
    <text evidence="2">The sequence shown here is derived from an EMBL/GenBank/DDBJ whole genome shotgun (WGS) entry which is preliminary data.</text>
</comment>
<protein>
    <recommendedName>
        <fullName evidence="4">Reverse transcriptase domain-containing protein</fullName>
    </recommendedName>
</protein>
<dbReference type="Gramene" id="GBG77396">
    <property type="protein sequence ID" value="GBG77396"/>
    <property type="gene ID" value="CBR_g23727"/>
</dbReference>
<evidence type="ECO:0000313" key="3">
    <source>
        <dbReference type="Proteomes" id="UP000265515"/>
    </source>
</evidence>
<evidence type="ECO:0008006" key="4">
    <source>
        <dbReference type="Google" id="ProtNLM"/>
    </source>
</evidence>
<dbReference type="EMBL" id="BFEA01000266">
    <property type="protein sequence ID" value="GBG77396.1"/>
    <property type="molecule type" value="Genomic_DNA"/>
</dbReference>
<sequence length="860" mass="98121">MKTFRVDKFAVLPIRHTTAADDFAFERYLIHDMCPSLNTMGTGRKPATMNQRRKGKRERNRRGKISIGLPVVKFSTDGGERTSLLNWLQENVEGAKTPKNVRFSARQHWLDGWKRICALFGSSEVRIEGNDMRLNQAKKPCQEGREVVFTRIRRTPTTTERNKRTLLSLLRHSRLTTTLTRYSTNKLVGLYRTTCLFGRKETRYKLKIKIDQAIRRKTKVSVRRKVTVKYPFSASVLKSEVRRKTETVIEKKVADNAVADLVKRRVRVVCTKNKTVGEIIHNHRRFANTGQVTCGCQSFKLDKHDGHVLTRLYELDDVPAFVKNARNVTKPTVQHNRETIRQSIGAATTHLRGKVIDELDVESCLSNEDKGVAWTEQDVRRWAKQFDGLVLIPVDRNPGDTAIICPVLYRHAFGKTFTWNPDYKKVDRTEEEVMKLCKQEYETVGLTSVGKWKIDGKIGKTYVIHKDKDLLRLRPIAPACSDPAALGQRRCARALNYLLNRFSRKRNFHIKSAYEMTEELEVITKKLQSSDCTTTMGRCYDIKEMFSSLSHASVKDAVSDMVTYFEEQGWKQVKVATRGKKCTLSKTKKKEEGYVTVELDTIPQLVNYDLRHSYMRCGNIIKRQTVGIPMGKTTSPVMATVTCAMAEERFLSSQGADRKLVAGWRMVNDVSIVVVCSNTEESWRKAGKILNNFQESYDKNLKLIRKDADANHWHFIGGRMYSVGDPVQVHFVQETKNSEPLSTTGKLRYQPMQDFASYLEKAVKKGVLSVTLKRLWRSSTAKALCVTPIAYAITESILRGYTPEVSLGALSKLARATKDGILRLLLGTFRLILDHKKIRTRIPGETPKGGQMPAPRTLRQ</sequence>
<organism evidence="2 3">
    <name type="scientific">Chara braunii</name>
    <name type="common">Braun's stonewort</name>
    <dbReference type="NCBI Taxonomy" id="69332"/>
    <lineage>
        <taxon>Eukaryota</taxon>
        <taxon>Viridiplantae</taxon>
        <taxon>Streptophyta</taxon>
        <taxon>Charophyceae</taxon>
        <taxon>Charales</taxon>
        <taxon>Characeae</taxon>
        <taxon>Chara</taxon>
    </lineage>
</organism>
<feature type="region of interest" description="Disordered" evidence="1">
    <location>
        <begin position="40"/>
        <end position="62"/>
    </location>
</feature>
<proteinExistence type="predicted"/>
<gene>
    <name evidence="2" type="ORF">CBR_g23727</name>
</gene>
<reference evidence="2 3" key="1">
    <citation type="journal article" date="2018" name="Cell">
        <title>The Chara Genome: Secondary Complexity and Implications for Plant Terrestrialization.</title>
        <authorList>
            <person name="Nishiyama T."/>
            <person name="Sakayama H."/>
            <person name="Vries J.D."/>
            <person name="Buschmann H."/>
            <person name="Saint-Marcoux D."/>
            <person name="Ullrich K.K."/>
            <person name="Haas F.B."/>
            <person name="Vanderstraeten L."/>
            <person name="Becker D."/>
            <person name="Lang D."/>
            <person name="Vosolsobe S."/>
            <person name="Rombauts S."/>
            <person name="Wilhelmsson P.K.I."/>
            <person name="Janitza P."/>
            <person name="Kern R."/>
            <person name="Heyl A."/>
            <person name="Rumpler F."/>
            <person name="Villalobos L.I.A.C."/>
            <person name="Clay J.M."/>
            <person name="Skokan R."/>
            <person name="Toyoda A."/>
            <person name="Suzuki Y."/>
            <person name="Kagoshima H."/>
            <person name="Schijlen E."/>
            <person name="Tajeshwar N."/>
            <person name="Catarino B."/>
            <person name="Hetherington A.J."/>
            <person name="Saltykova A."/>
            <person name="Bonnot C."/>
            <person name="Breuninger H."/>
            <person name="Symeonidi A."/>
            <person name="Radhakrishnan G.V."/>
            <person name="Van Nieuwerburgh F."/>
            <person name="Deforce D."/>
            <person name="Chang C."/>
            <person name="Karol K.G."/>
            <person name="Hedrich R."/>
            <person name="Ulvskov P."/>
            <person name="Glockner G."/>
            <person name="Delwiche C.F."/>
            <person name="Petrasek J."/>
            <person name="Van de Peer Y."/>
            <person name="Friml J."/>
            <person name="Beilby M."/>
            <person name="Dolan L."/>
            <person name="Kohara Y."/>
            <person name="Sugano S."/>
            <person name="Fujiyama A."/>
            <person name="Delaux P.-M."/>
            <person name="Quint M."/>
            <person name="TheiBen G."/>
            <person name="Hagemann M."/>
            <person name="Harholt J."/>
            <person name="Dunand C."/>
            <person name="Zachgo S."/>
            <person name="Langdale J."/>
            <person name="Maumus F."/>
            <person name="Straeten D.V.D."/>
            <person name="Gould S.B."/>
            <person name="Rensing S.A."/>
        </authorList>
    </citation>
    <scope>NUCLEOTIDE SEQUENCE [LARGE SCALE GENOMIC DNA]</scope>
    <source>
        <strain evidence="2 3">S276</strain>
    </source>
</reference>
<evidence type="ECO:0000313" key="2">
    <source>
        <dbReference type="EMBL" id="GBG77396.1"/>
    </source>
</evidence>
<dbReference type="AlphaFoldDB" id="A0A388L516"/>